<dbReference type="Proteomes" id="UP000610303">
    <property type="component" value="Unassembled WGS sequence"/>
</dbReference>
<sequence>MASSYDYFLLGDHAAARAAIRGALEAQGFTITETPTGGFFAKRGSTARTVWLGAMAGSKFVINLAVDFMTDAQGLLVARLHRDMTSGALLGGAIGAAKTATIFGETGDAVANDLVARQVLAHRIDNA</sequence>
<dbReference type="AlphaFoldDB" id="A0A918CH93"/>
<keyword evidence="2" id="KW-1185">Reference proteome</keyword>
<accession>A0A918CH93</accession>
<gene>
    <name evidence="1" type="ORF">GCM10010196_15610</name>
</gene>
<protein>
    <submittedName>
        <fullName evidence="1">Uncharacterized protein</fullName>
    </submittedName>
</protein>
<evidence type="ECO:0000313" key="1">
    <source>
        <dbReference type="EMBL" id="GGR22773.1"/>
    </source>
</evidence>
<dbReference type="EMBL" id="BMRJ01000001">
    <property type="protein sequence ID" value="GGR22773.1"/>
    <property type="molecule type" value="Genomic_DNA"/>
</dbReference>
<organism evidence="1 2">
    <name type="scientific">Agromyces mediolanus</name>
    <name type="common">Corynebacterium mediolanum</name>
    <dbReference type="NCBI Taxonomy" id="41986"/>
    <lineage>
        <taxon>Bacteria</taxon>
        <taxon>Bacillati</taxon>
        <taxon>Actinomycetota</taxon>
        <taxon>Actinomycetes</taxon>
        <taxon>Micrococcales</taxon>
        <taxon>Microbacteriaceae</taxon>
        <taxon>Agromyces</taxon>
    </lineage>
</organism>
<dbReference type="RefSeq" id="WP_189084671.1">
    <property type="nucleotide sequence ID" value="NZ_BMRJ01000001.1"/>
</dbReference>
<reference evidence="1" key="2">
    <citation type="submission" date="2020-09" db="EMBL/GenBank/DDBJ databases">
        <authorList>
            <person name="Sun Q."/>
            <person name="Ohkuma M."/>
        </authorList>
    </citation>
    <scope>NUCLEOTIDE SEQUENCE</scope>
    <source>
        <strain evidence="1">JCM 3346</strain>
    </source>
</reference>
<evidence type="ECO:0000313" key="2">
    <source>
        <dbReference type="Proteomes" id="UP000610303"/>
    </source>
</evidence>
<proteinExistence type="predicted"/>
<name>A0A918CH93_AGRME</name>
<reference evidence="1" key="1">
    <citation type="journal article" date="2014" name="Int. J. Syst. Evol. Microbiol.">
        <title>Complete genome sequence of Corynebacterium casei LMG S-19264T (=DSM 44701T), isolated from a smear-ripened cheese.</title>
        <authorList>
            <consortium name="US DOE Joint Genome Institute (JGI-PGF)"/>
            <person name="Walter F."/>
            <person name="Albersmeier A."/>
            <person name="Kalinowski J."/>
            <person name="Ruckert C."/>
        </authorList>
    </citation>
    <scope>NUCLEOTIDE SEQUENCE</scope>
    <source>
        <strain evidence="1">JCM 3346</strain>
    </source>
</reference>
<comment type="caution">
    <text evidence="1">The sequence shown here is derived from an EMBL/GenBank/DDBJ whole genome shotgun (WGS) entry which is preliminary data.</text>
</comment>